<keyword evidence="3 4" id="KW-0119">Carbohydrate metabolism</keyword>
<dbReference type="PANTHER" id="PTHR11280">
    <property type="entry name" value="GLUCOSAMINE-6-PHOSPHATE ISOMERASE"/>
    <property type="match status" value="1"/>
</dbReference>
<dbReference type="Pfam" id="PF01182">
    <property type="entry name" value="Glucosamine_iso"/>
    <property type="match status" value="1"/>
</dbReference>
<feature type="active site" description="For ring-opening step" evidence="4">
    <location>
        <position position="136"/>
    </location>
</feature>
<comment type="catalytic activity">
    <reaction evidence="1 4">
        <text>alpha-D-glucosamine 6-phosphate + H2O = beta-D-fructose 6-phosphate + NH4(+)</text>
        <dbReference type="Rhea" id="RHEA:12172"/>
        <dbReference type="ChEBI" id="CHEBI:15377"/>
        <dbReference type="ChEBI" id="CHEBI:28938"/>
        <dbReference type="ChEBI" id="CHEBI:57634"/>
        <dbReference type="ChEBI" id="CHEBI:75989"/>
        <dbReference type="EC" id="3.5.99.6"/>
    </reaction>
</comment>
<evidence type="ECO:0000259" key="5">
    <source>
        <dbReference type="Pfam" id="PF01182"/>
    </source>
</evidence>
<evidence type="ECO:0000256" key="4">
    <source>
        <dbReference type="HAMAP-Rule" id="MF_01241"/>
    </source>
</evidence>
<dbReference type="Proteomes" id="UP000322524">
    <property type="component" value="Unassembled WGS sequence"/>
</dbReference>
<dbReference type="GO" id="GO:0006046">
    <property type="term" value="P:N-acetylglucosamine catabolic process"/>
    <property type="evidence" value="ECO:0007669"/>
    <property type="project" value="UniProtKB-UniRule"/>
</dbReference>
<gene>
    <name evidence="4 6" type="primary">nagB</name>
    <name evidence="6" type="ORF">FZC76_14665</name>
</gene>
<evidence type="ECO:0000256" key="2">
    <source>
        <dbReference type="ARBA" id="ARBA00022801"/>
    </source>
</evidence>
<dbReference type="InterPro" id="IPR006148">
    <property type="entry name" value="Glc/Gal-6P_isomerase"/>
</dbReference>
<protein>
    <recommendedName>
        <fullName evidence="4">Glucosamine-6-phosphate deaminase</fullName>
        <ecNumber evidence="4">3.5.99.6</ecNumber>
    </recommendedName>
    <alternativeName>
        <fullName evidence="4">GlcN6P deaminase</fullName>
        <shortName evidence="4">GNPDA</shortName>
    </alternativeName>
    <alternativeName>
        <fullName evidence="4">Glucosamine-6-phosphate isomerase</fullName>
    </alternativeName>
</protein>
<keyword evidence="2 4" id="KW-0378">Hydrolase</keyword>
<dbReference type="GO" id="GO:0005975">
    <property type="term" value="P:carbohydrate metabolic process"/>
    <property type="evidence" value="ECO:0007669"/>
    <property type="project" value="InterPro"/>
</dbReference>
<feature type="active site" description="For ring-opening step" evidence="4">
    <location>
        <position position="143"/>
    </location>
</feature>
<dbReference type="PROSITE" id="PS01161">
    <property type="entry name" value="GLC_GALNAC_ISOMERASE"/>
    <property type="match status" value="1"/>
</dbReference>
<feature type="active site" description="Proton acceptor; for ring-opening step" evidence="4">
    <location>
        <position position="138"/>
    </location>
</feature>
<dbReference type="NCBIfam" id="TIGR00502">
    <property type="entry name" value="nagB"/>
    <property type="match status" value="1"/>
</dbReference>
<evidence type="ECO:0000256" key="3">
    <source>
        <dbReference type="ARBA" id="ARBA00023277"/>
    </source>
</evidence>
<dbReference type="AlphaFoldDB" id="A0A5D4SWP6"/>
<dbReference type="HAMAP" id="MF_01241">
    <property type="entry name" value="GlcN6P_deamin"/>
    <property type="match status" value="1"/>
</dbReference>
<accession>A0A5D4SWP6</accession>
<comment type="function">
    <text evidence="4">Catalyzes the reversible isomerization-deamination of glucosamine 6-phosphate (GlcN6P) to form fructose 6-phosphate (Fru6P) and ammonium ion.</text>
</comment>
<dbReference type="SUPFAM" id="SSF100950">
    <property type="entry name" value="NagB/RpiA/CoA transferase-like"/>
    <property type="match status" value="1"/>
</dbReference>
<sequence>MDIITAITYDDLSQVAAEIIIKKVKKNPNLVIGMATGSTPTKLYEYLIKDYKENGTSYEGITTFNLDEYVGLDKNDANSYYEYMNKNLFKHININRENTHIPNGKAEDLEKECRDYERKLHSKGPVDIQILGLGENGHIGFNEPGTRFDSKTHVVKLTESTRKANARFFETMDNVPHHAITMGIDSIMNAKEILLLVSGKNKAKAYDQLINGSVSDSFPASILRKHPCVKIIADNTVRQNSSIIA</sequence>
<dbReference type="GO" id="GO:0042802">
    <property type="term" value="F:identical protein binding"/>
    <property type="evidence" value="ECO:0007669"/>
    <property type="project" value="TreeGrafter"/>
</dbReference>
<dbReference type="EMBL" id="VTEV01000005">
    <property type="protein sequence ID" value="TYS67800.1"/>
    <property type="molecule type" value="Genomic_DNA"/>
</dbReference>
<comment type="caution">
    <text evidence="6">The sequence shown here is derived from an EMBL/GenBank/DDBJ whole genome shotgun (WGS) entry which is preliminary data.</text>
</comment>
<proteinExistence type="inferred from homology"/>
<dbReference type="OrthoDB" id="9791139at2"/>
<dbReference type="InterPro" id="IPR037171">
    <property type="entry name" value="NagB/RpiA_transferase-like"/>
</dbReference>
<dbReference type="CDD" id="cd01399">
    <property type="entry name" value="GlcN6P_deaminase"/>
    <property type="match status" value="1"/>
</dbReference>
<dbReference type="STRING" id="79883.GCA_001636495_02169"/>
<dbReference type="InterPro" id="IPR004547">
    <property type="entry name" value="Glucosamine6P_isomerase"/>
</dbReference>
<comment type="similarity">
    <text evidence="4">Belongs to the glucosamine/galactosamine-6-phosphate isomerase family. NagB subfamily.</text>
</comment>
<dbReference type="FunFam" id="3.40.50.1360:FF:000003">
    <property type="entry name" value="Glucosamine-6-phosphate deaminase"/>
    <property type="match status" value="1"/>
</dbReference>
<evidence type="ECO:0000313" key="7">
    <source>
        <dbReference type="Proteomes" id="UP000322524"/>
    </source>
</evidence>
<dbReference type="UniPathway" id="UPA00629">
    <property type="reaction ID" value="UER00684"/>
</dbReference>
<dbReference type="EC" id="3.5.99.6" evidence="4"/>
<dbReference type="GO" id="GO:0005737">
    <property type="term" value="C:cytoplasm"/>
    <property type="evidence" value="ECO:0007669"/>
    <property type="project" value="TreeGrafter"/>
</dbReference>
<dbReference type="Gene3D" id="3.40.50.1360">
    <property type="match status" value="1"/>
</dbReference>
<dbReference type="InterPro" id="IPR018321">
    <property type="entry name" value="Glucosamine6P_isomerase_CS"/>
</dbReference>
<organism evidence="6 7">
    <name type="scientific">Sutcliffiella horikoshii</name>
    <dbReference type="NCBI Taxonomy" id="79883"/>
    <lineage>
        <taxon>Bacteria</taxon>
        <taxon>Bacillati</taxon>
        <taxon>Bacillota</taxon>
        <taxon>Bacilli</taxon>
        <taxon>Bacillales</taxon>
        <taxon>Bacillaceae</taxon>
        <taxon>Sutcliffiella</taxon>
    </lineage>
</organism>
<feature type="active site" description="Proton acceptor; for enolization step" evidence="4">
    <location>
        <position position="67"/>
    </location>
</feature>
<dbReference type="GO" id="GO:0004342">
    <property type="term" value="F:glucosamine-6-phosphate deaminase activity"/>
    <property type="evidence" value="ECO:0007669"/>
    <property type="project" value="UniProtKB-UniRule"/>
</dbReference>
<dbReference type="PANTHER" id="PTHR11280:SF5">
    <property type="entry name" value="GLUCOSAMINE-6-PHOSPHATE ISOMERASE"/>
    <property type="match status" value="1"/>
</dbReference>
<dbReference type="GO" id="GO:0006043">
    <property type="term" value="P:glucosamine catabolic process"/>
    <property type="evidence" value="ECO:0007669"/>
    <property type="project" value="TreeGrafter"/>
</dbReference>
<dbReference type="GO" id="GO:0019262">
    <property type="term" value="P:N-acetylneuraminate catabolic process"/>
    <property type="evidence" value="ECO:0007669"/>
    <property type="project" value="UniProtKB-UniRule"/>
</dbReference>
<comment type="caution">
    <text evidence="4">Lacks conserved residue(s) required for the propagation of feature annotation.</text>
</comment>
<name>A0A5D4SWP6_9BACI</name>
<feature type="domain" description="Glucosamine/galactosamine-6-phosphate isomerase" evidence="5">
    <location>
        <begin position="11"/>
        <end position="224"/>
    </location>
</feature>
<reference evidence="6 7" key="1">
    <citation type="submission" date="2019-08" db="EMBL/GenBank/DDBJ databases">
        <title>Bacillus genomes from the desert of Cuatro Cienegas, Coahuila.</title>
        <authorList>
            <person name="Olmedo-Alvarez G."/>
        </authorList>
    </citation>
    <scope>NUCLEOTIDE SEQUENCE [LARGE SCALE GENOMIC DNA]</scope>
    <source>
        <strain evidence="6 7">CH28_1T</strain>
    </source>
</reference>
<comment type="pathway">
    <text evidence="4">Amino-sugar metabolism; N-acetylneuraminate degradation; D-fructose 6-phosphate from N-acetylneuraminate: step 5/5.</text>
</comment>
<dbReference type="RefSeq" id="WP_148988909.1">
    <property type="nucleotide sequence ID" value="NZ_VTEV01000005.1"/>
</dbReference>
<evidence type="ECO:0000313" key="6">
    <source>
        <dbReference type="EMBL" id="TYS67800.1"/>
    </source>
</evidence>
<evidence type="ECO:0000256" key="1">
    <source>
        <dbReference type="ARBA" id="ARBA00000644"/>
    </source>
</evidence>